<dbReference type="InterPro" id="IPR011055">
    <property type="entry name" value="Dup_hybrid_motif"/>
</dbReference>
<dbReference type="InterPro" id="IPR016047">
    <property type="entry name" value="M23ase_b-sheet_dom"/>
</dbReference>
<evidence type="ECO:0000259" key="3">
    <source>
        <dbReference type="PROSITE" id="PS51782"/>
    </source>
</evidence>
<organism evidence="4 5">
    <name type="scientific">Novosphingobium nitrogenifigens DSM 19370</name>
    <dbReference type="NCBI Taxonomy" id="983920"/>
    <lineage>
        <taxon>Bacteria</taxon>
        <taxon>Pseudomonadati</taxon>
        <taxon>Pseudomonadota</taxon>
        <taxon>Alphaproteobacteria</taxon>
        <taxon>Sphingomonadales</taxon>
        <taxon>Sphingomonadaceae</taxon>
        <taxon>Novosphingobium</taxon>
    </lineage>
</organism>
<protein>
    <submittedName>
        <fullName evidence="4">Peptidase M23B</fullName>
    </submittedName>
</protein>
<evidence type="ECO:0000256" key="1">
    <source>
        <dbReference type="SAM" id="MobiDB-lite"/>
    </source>
</evidence>
<dbReference type="CDD" id="cd12797">
    <property type="entry name" value="M23_peptidase"/>
    <property type="match status" value="1"/>
</dbReference>
<dbReference type="InterPro" id="IPR036779">
    <property type="entry name" value="LysM_dom_sf"/>
</dbReference>
<feature type="domain" description="LysM" evidence="3">
    <location>
        <begin position="32"/>
        <end position="76"/>
    </location>
</feature>
<comment type="caution">
    <text evidence="4">The sequence shown here is derived from an EMBL/GenBank/DDBJ whole genome shotgun (WGS) entry which is preliminary data.</text>
</comment>
<proteinExistence type="predicted"/>
<dbReference type="SMART" id="SM00257">
    <property type="entry name" value="LysM"/>
    <property type="match status" value="1"/>
</dbReference>
<sequence>MTTRRGARQALLLALLAPLSAHLAAAPAIIAWTYIVQPGDTLDEVAARMGVSPLALAATNGLHPDAPLVPGSTLKRPDPTDMPSQRPVRRPAPPLRPAPTARPAPPVRPMPEIAPAHRPEPGMPRLIWPTSGAVSSRFGPHSHGKTNNGIDLRAFSGMPVHAAAAGKVIFAGTETERFGQLIIIDHGNGWATAYAYLGKVGVREGRLVKSGEVIARIGSSGEATAPTLHFELRKNNLPVDPLSALPLRL</sequence>
<dbReference type="Gene3D" id="3.10.350.10">
    <property type="entry name" value="LysM domain"/>
    <property type="match status" value="1"/>
</dbReference>
<keyword evidence="5" id="KW-1185">Reference proteome</keyword>
<feature type="region of interest" description="Disordered" evidence="1">
    <location>
        <begin position="60"/>
        <end position="109"/>
    </location>
</feature>
<dbReference type="Gene3D" id="2.70.70.10">
    <property type="entry name" value="Glucose Permease (Domain IIA)"/>
    <property type="match status" value="1"/>
</dbReference>
<reference evidence="4 5" key="1">
    <citation type="journal article" date="2012" name="J. Bacteriol.">
        <title>Draft Genome Sequence of Novosphingobium nitrogenifigens Y88T.</title>
        <authorList>
            <person name="Strabala T.J."/>
            <person name="Macdonald L."/>
            <person name="Liu V."/>
            <person name="Smit A.M."/>
        </authorList>
    </citation>
    <scope>NUCLEOTIDE SEQUENCE [LARGE SCALE GENOMIC DNA]</scope>
    <source>
        <strain evidence="4 5">DSM 19370</strain>
    </source>
</reference>
<dbReference type="InterPro" id="IPR050570">
    <property type="entry name" value="Cell_wall_metabolism_enzyme"/>
</dbReference>
<keyword evidence="2" id="KW-0732">Signal</keyword>
<dbReference type="EMBL" id="AEWJ01000024">
    <property type="protein sequence ID" value="EGD59966.1"/>
    <property type="molecule type" value="Genomic_DNA"/>
</dbReference>
<dbReference type="Pfam" id="PF01476">
    <property type="entry name" value="LysM"/>
    <property type="match status" value="1"/>
</dbReference>
<dbReference type="RefSeq" id="WP_008069894.1">
    <property type="nucleotide sequence ID" value="NZ_AQWK01000003.1"/>
</dbReference>
<gene>
    <name evidence="4" type="ORF">Y88_2406</name>
</gene>
<evidence type="ECO:0000313" key="4">
    <source>
        <dbReference type="EMBL" id="EGD59966.1"/>
    </source>
</evidence>
<dbReference type="OrthoDB" id="9795421at2"/>
<accession>F1Z602</accession>
<dbReference type="SUPFAM" id="SSF54106">
    <property type="entry name" value="LysM domain"/>
    <property type="match status" value="1"/>
</dbReference>
<dbReference type="Pfam" id="PF01551">
    <property type="entry name" value="Peptidase_M23"/>
    <property type="match status" value="1"/>
</dbReference>
<dbReference type="eggNOG" id="COG0739">
    <property type="taxonomic scope" value="Bacteria"/>
</dbReference>
<dbReference type="STRING" id="983920.Y88_2406"/>
<dbReference type="SUPFAM" id="SSF51261">
    <property type="entry name" value="Duplicated hybrid motif"/>
    <property type="match status" value="1"/>
</dbReference>
<dbReference type="AlphaFoldDB" id="F1Z602"/>
<dbReference type="InterPro" id="IPR018392">
    <property type="entry name" value="LysM"/>
</dbReference>
<name>F1Z602_9SPHN</name>
<dbReference type="Proteomes" id="UP000004728">
    <property type="component" value="Unassembled WGS sequence"/>
</dbReference>
<evidence type="ECO:0000313" key="5">
    <source>
        <dbReference type="Proteomes" id="UP000004728"/>
    </source>
</evidence>
<dbReference type="HOGENOM" id="CLU_029425_0_4_5"/>
<dbReference type="PANTHER" id="PTHR21666">
    <property type="entry name" value="PEPTIDASE-RELATED"/>
    <property type="match status" value="1"/>
</dbReference>
<dbReference type="InParanoid" id="F1Z602"/>
<dbReference type="GO" id="GO:0004222">
    <property type="term" value="F:metalloendopeptidase activity"/>
    <property type="evidence" value="ECO:0007669"/>
    <property type="project" value="TreeGrafter"/>
</dbReference>
<dbReference type="FunCoup" id="F1Z602">
    <property type="interactions" value="113"/>
</dbReference>
<evidence type="ECO:0000256" key="2">
    <source>
        <dbReference type="SAM" id="SignalP"/>
    </source>
</evidence>
<dbReference type="PROSITE" id="PS51782">
    <property type="entry name" value="LYSM"/>
    <property type="match status" value="1"/>
</dbReference>
<feature type="signal peptide" evidence="2">
    <location>
        <begin position="1"/>
        <end position="23"/>
    </location>
</feature>
<dbReference type="CDD" id="cd00118">
    <property type="entry name" value="LysM"/>
    <property type="match status" value="1"/>
</dbReference>
<dbReference type="PANTHER" id="PTHR21666:SF270">
    <property type="entry name" value="MUREIN HYDROLASE ACTIVATOR ENVC"/>
    <property type="match status" value="1"/>
</dbReference>
<feature type="compositionally biased region" description="Pro residues" evidence="1">
    <location>
        <begin position="90"/>
        <end position="109"/>
    </location>
</feature>
<feature type="chain" id="PRO_5003272433" evidence="2">
    <location>
        <begin position="24"/>
        <end position="249"/>
    </location>
</feature>